<dbReference type="GeneID" id="19466520"/>
<dbReference type="AlphaFoldDB" id="S3D5F9"/>
<dbReference type="HOGENOM" id="CLU_038732_9_0_1"/>
<dbReference type="InterPro" id="IPR004136">
    <property type="entry name" value="NMO"/>
</dbReference>
<dbReference type="InterPro" id="IPR013785">
    <property type="entry name" value="Aldolase_TIM"/>
</dbReference>
<dbReference type="GO" id="GO:0018580">
    <property type="term" value="F:nitronate monooxygenase activity"/>
    <property type="evidence" value="ECO:0007669"/>
    <property type="project" value="InterPro"/>
</dbReference>
<dbReference type="PANTHER" id="PTHR32332:SF34">
    <property type="entry name" value="2-NITROPROPANE DIOXYGENASE FAMILY, PUTATIVE-RELATED"/>
    <property type="match status" value="1"/>
</dbReference>
<dbReference type="Gene3D" id="3.20.20.70">
    <property type="entry name" value="Aldolase class I"/>
    <property type="match status" value="1"/>
</dbReference>
<dbReference type="EMBL" id="KE145359">
    <property type="protein sequence ID" value="EPE32334.1"/>
    <property type="molecule type" value="Genomic_DNA"/>
</dbReference>
<organism evidence="4 5">
    <name type="scientific">Glarea lozoyensis (strain ATCC 20868 / MF5171)</name>
    <dbReference type="NCBI Taxonomy" id="1116229"/>
    <lineage>
        <taxon>Eukaryota</taxon>
        <taxon>Fungi</taxon>
        <taxon>Dikarya</taxon>
        <taxon>Ascomycota</taxon>
        <taxon>Pezizomycotina</taxon>
        <taxon>Leotiomycetes</taxon>
        <taxon>Helotiales</taxon>
        <taxon>Helotiaceae</taxon>
        <taxon>Glarea</taxon>
    </lineage>
</organism>
<gene>
    <name evidence="4" type="ORF">GLAREA_07467</name>
</gene>
<dbReference type="eggNOG" id="ENOG502RHJM">
    <property type="taxonomic scope" value="Eukaryota"/>
</dbReference>
<evidence type="ECO:0000256" key="3">
    <source>
        <dbReference type="ARBA" id="ARBA00023002"/>
    </source>
</evidence>
<dbReference type="RefSeq" id="XP_008080346.1">
    <property type="nucleotide sequence ID" value="XM_008082155.1"/>
</dbReference>
<keyword evidence="2" id="KW-0288">FMN</keyword>
<proteinExistence type="predicted"/>
<evidence type="ECO:0000256" key="2">
    <source>
        <dbReference type="ARBA" id="ARBA00022643"/>
    </source>
</evidence>
<dbReference type="OrthoDB" id="2349068at2759"/>
<evidence type="ECO:0000256" key="1">
    <source>
        <dbReference type="ARBA" id="ARBA00022630"/>
    </source>
</evidence>
<name>S3D5F9_GLAL2</name>
<evidence type="ECO:0000313" key="4">
    <source>
        <dbReference type="EMBL" id="EPE32334.1"/>
    </source>
</evidence>
<dbReference type="SUPFAM" id="SSF51412">
    <property type="entry name" value="Inosine monophosphate dehydrogenase (IMPDH)"/>
    <property type="match status" value="1"/>
</dbReference>
<reference evidence="4 5" key="1">
    <citation type="journal article" date="2013" name="BMC Genomics">
        <title>Genomics-driven discovery of the pneumocandin biosynthetic gene cluster in the fungus Glarea lozoyensis.</title>
        <authorList>
            <person name="Chen L."/>
            <person name="Yue Q."/>
            <person name="Zhang X."/>
            <person name="Xiang M."/>
            <person name="Wang C."/>
            <person name="Li S."/>
            <person name="Che Y."/>
            <person name="Ortiz-Lopez F.J."/>
            <person name="Bills G.F."/>
            <person name="Liu X."/>
            <person name="An Z."/>
        </authorList>
    </citation>
    <scope>NUCLEOTIDE SEQUENCE [LARGE SCALE GENOMIC DNA]</scope>
    <source>
        <strain evidence="5">ATCC 20868 / MF5171</strain>
    </source>
</reference>
<keyword evidence="3" id="KW-0560">Oxidoreductase</keyword>
<keyword evidence="1" id="KW-0285">Flavoprotein</keyword>
<dbReference type="OMA" id="PQGRMTT"/>
<accession>S3D5F9</accession>
<dbReference type="PANTHER" id="PTHR32332">
    <property type="entry name" value="2-NITROPROPANE DIOXYGENASE"/>
    <property type="match status" value="1"/>
</dbReference>
<evidence type="ECO:0000313" key="5">
    <source>
        <dbReference type="Proteomes" id="UP000016922"/>
    </source>
</evidence>
<dbReference type="CDD" id="cd04730">
    <property type="entry name" value="NPD_like"/>
    <property type="match status" value="1"/>
</dbReference>
<dbReference type="Proteomes" id="UP000016922">
    <property type="component" value="Unassembled WGS sequence"/>
</dbReference>
<dbReference type="KEGG" id="glz:GLAREA_07467"/>
<dbReference type="STRING" id="1116229.S3D5F9"/>
<protein>
    <submittedName>
        <fullName evidence="4">Inosine monophosphate dehydrogenase (IMPDH)</fullName>
    </submittedName>
</protein>
<dbReference type="Pfam" id="PF03060">
    <property type="entry name" value="NMO"/>
    <property type="match status" value="1"/>
</dbReference>
<sequence length="356" mass="37437">MTSHAQKLHNDYPWITPNTPLISSAPMRLISVPSLPLAVSRAGGLGFIAAGTDASSLPTELDDINTSLLHHPIPLTPPGLLPIGIGFILWGSSLPSTLSTLHSTPLKPAAIWLFAPHQTTDLALWTSSIRAASPLTKIWIQTGTVAETLQVALECAPDVLVIQGSDAGGHGLANSSSIISLLPECADALAENGFGDIPLLAAGGISDGRGVAAAWQLGAVGVSMGTRFLATPEAKISNGYRDAVVAARDGGVSTARTTVYDRVRGTAGWPERYDGRGVLNETYWDERGGMGEEENQRLYKEAMGRGDEGWGVEGKGRMTAYAGTGVGLIRKVMGAGEVVREVQRDAVRLLERGSKL</sequence>
<keyword evidence="5" id="KW-1185">Reference proteome</keyword>